<organism evidence="3 4">
    <name type="scientific">Rhodocytophaga rosea</name>
    <dbReference type="NCBI Taxonomy" id="2704465"/>
    <lineage>
        <taxon>Bacteria</taxon>
        <taxon>Pseudomonadati</taxon>
        <taxon>Bacteroidota</taxon>
        <taxon>Cytophagia</taxon>
        <taxon>Cytophagales</taxon>
        <taxon>Rhodocytophagaceae</taxon>
        <taxon>Rhodocytophaga</taxon>
    </lineage>
</organism>
<evidence type="ECO:0000259" key="2">
    <source>
        <dbReference type="Pfam" id="PF12508"/>
    </source>
</evidence>
<feature type="compositionally biased region" description="Polar residues" evidence="1">
    <location>
        <begin position="112"/>
        <end position="138"/>
    </location>
</feature>
<evidence type="ECO:0000313" key="3">
    <source>
        <dbReference type="EMBL" id="QHT65400.1"/>
    </source>
</evidence>
<proteinExistence type="predicted"/>
<feature type="region of interest" description="Disordered" evidence="1">
    <location>
        <begin position="89"/>
        <end position="138"/>
    </location>
</feature>
<evidence type="ECO:0000313" key="4">
    <source>
        <dbReference type="Proteomes" id="UP000480178"/>
    </source>
</evidence>
<dbReference type="Proteomes" id="UP000480178">
    <property type="component" value="Chromosome"/>
</dbReference>
<dbReference type="AlphaFoldDB" id="A0A6C0GCJ7"/>
<dbReference type="Pfam" id="PF12508">
    <property type="entry name" value="Transposon_TraM"/>
    <property type="match status" value="1"/>
</dbReference>
<feature type="compositionally biased region" description="Basic and acidic residues" evidence="1">
    <location>
        <begin position="99"/>
        <end position="109"/>
    </location>
</feature>
<protein>
    <submittedName>
        <fullName evidence="3">Conjugative transposon protein TraM</fullName>
    </submittedName>
</protein>
<keyword evidence="4" id="KW-1185">Reference proteome</keyword>
<accession>A0A6C0GCJ7</accession>
<evidence type="ECO:0000256" key="1">
    <source>
        <dbReference type="SAM" id="MobiDB-lite"/>
    </source>
</evidence>
<feature type="compositionally biased region" description="Polar residues" evidence="1">
    <location>
        <begin position="214"/>
        <end position="229"/>
    </location>
</feature>
<dbReference type="RefSeq" id="WP_162441487.1">
    <property type="nucleotide sequence ID" value="NZ_CP048222.1"/>
</dbReference>
<dbReference type="EMBL" id="CP048222">
    <property type="protein sequence ID" value="QHT65400.1"/>
    <property type="molecule type" value="Genomic_DNA"/>
</dbReference>
<reference evidence="3 4" key="1">
    <citation type="submission" date="2020-01" db="EMBL/GenBank/DDBJ databases">
        <authorList>
            <person name="Kim M.K."/>
        </authorList>
    </citation>
    <scope>NUCLEOTIDE SEQUENCE [LARGE SCALE GENOMIC DNA]</scope>
    <source>
        <strain evidence="3 4">172606-1</strain>
    </source>
</reference>
<name>A0A6C0GCJ7_9BACT</name>
<dbReference type="InterPro" id="IPR055407">
    <property type="entry name" value="TraM_C"/>
</dbReference>
<gene>
    <name evidence="3" type="primary">traM</name>
    <name evidence="3" type="ORF">GXP67_01265</name>
</gene>
<feature type="compositionally biased region" description="Basic and acidic residues" evidence="1">
    <location>
        <begin position="172"/>
        <end position="187"/>
    </location>
</feature>
<sequence>MQEQKGLAAILTEVLYKPYSSVALMGALGLLGISSGFITYQESTEQAMVSQTLDTALPAMSKKVFKNNKYDNASLIPSDDEQNTIILPDLSAEEDEPKDVESKQNKKPIDNGFSSNEDLSYQSKANSQSPSSWKSRNQVRSYYNQRLNERTMDNEQRILQMTAPAPLSNEELAERSAREASLKKAEQLEQMAISQLERAQQGPGGMASTGREGYSNSTNTNARVSADNYSTDRESSLPAAQVTLANLDEYVDVPNGRQAQNSFYGLKGERKQPEMVSAKPVPNSIEAVVHGDANQVTVTNGSTIKLRLLQDIQVGTYLLPRNSLLSGECMISGERVQVFLTSVRVNSSIIPIKMRVYDIDGHSGIYVPDLAVKNQIAQTGAQTVTGGSLNMPYMIPSGGSMTEMLVGQTAVQGANLAVNGIRTLAAKKISQQKVSIRPNYKVYLKQDQN</sequence>
<feature type="region of interest" description="Disordered" evidence="1">
    <location>
        <begin position="162"/>
        <end position="234"/>
    </location>
</feature>
<dbReference type="KEGG" id="rhoz:GXP67_01265"/>
<feature type="domain" description="Conjugative transposon TraM C-terminal" evidence="2">
    <location>
        <begin position="285"/>
        <end position="445"/>
    </location>
</feature>